<comment type="caution">
    <text evidence="3">The sequence shown here is derived from an EMBL/GenBank/DDBJ whole genome shotgun (WGS) entry which is preliminary data.</text>
</comment>
<name>A0ABV9KF12_9RHOB</name>
<evidence type="ECO:0000313" key="4">
    <source>
        <dbReference type="Proteomes" id="UP001595973"/>
    </source>
</evidence>
<sequence>MELYSLLREFADSWMLLALFAFFIGVIVWVFRPGSTRTYADTADIPFRHDDRPAPVAVTQKPADQKEART</sequence>
<keyword evidence="2" id="KW-0472">Membrane</keyword>
<protein>
    <submittedName>
        <fullName evidence="3">Cbb3-type cytochrome c oxidase subunit 3</fullName>
    </submittedName>
</protein>
<accession>A0ABV9KF12</accession>
<dbReference type="Proteomes" id="UP001595973">
    <property type="component" value="Unassembled WGS sequence"/>
</dbReference>
<evidence type="ECO:0000313" key="3">
    <source>
        <dbReference type="EMBL" id="MFC4668800.1"/>
    </source>
</evidence>
<keyword evidence="4" id="KW-1185">Reference proteome</keyword>
<keyword evidence="2" id="KW-0812">Transmembrane</keyword>
<dbReference type="EMBL" id="JBHSGI010000005">
    <property type="protein sequence ID" value="MFC4668800.1"/>
    <property type="molecule type" value="Genomic_DNA"/>
</dbReference>
<reference evidence="4" key="1">
    <citation type="journal article" date="2019" name="Int. J. Syst. Evol. Microbiol.">
        <title>The Global Catalogue of Microorganisms (GCM) 10K type strain sequencing project: providing services to taxonomists for standard genome sequencing and annotation.</title>
        <authorList>
            <consortium name="The Broad Institute Genomics Platform"/>
            <consortium name="The Broad Institute Genome Sequencing Center for Infectious Disease"/>
            <person name="Wu L."/>
            <person name="Ma J."/>
        </authorList>
    </citation>
    <scope>NUCLEOTIDE SEQUENCE [LARGE SCALE GENOMIC DNA]</scope>
    <source>
        <strain evidence="4">CGMCC 4.7283</strain>
    </source>
</reference>
<dbReference type="InterPro" id="IPR008621">
    <property type="entry name" value="Cbb3-typ_cyt_oxidase_comp"/>
</dbReference>
<feature type="transmembrane region" description="Helical" evidence="2">
    <location>
        <begin position="13"/>
        <end position="31"/>
    </location>
</feature>
<dbReference type="RefSeq" id="WP_380717147.1">
    <property type="nucleotide sequence ID" value="NZ_JBHSGI010000005.1"/>
</dbReference>
<keyword evidence="2" id="KW-1133">Transmembrane helix</keyword>
<organism evidence="3 4">
    <name type="scientific">Seohaeicola nanhaiensis</name>
    <dbReference type="NCBI Taxonomy" id="1387282"/>
    <lineage>
        <taxon>Bacteria</taxon>
        <taxon>Pseudomonadati</taxon>
        <taxon>Pseudomonadota</taxon>
        <taxon>Alphaproteobacteria</taxon>
        <taxon>Rhodobacterales</taxon>
        <taxon>Roseobacteraceae</taxon>
        <taxon>Seohaeicola</taxon>
    </lineage>
</organism>
<feature type="region of interest" description="Disordered" evidence="1">
    <location>
        <begin position="47"/>
        <end position="70"/>
    </location>
</feature>
<gene>
    <name evidence="3" type="ORF">ACFO5X_09555</name>
</gene>
<proteinExistence type="predicted"/>
<dbReference type="CDD" id="cd01324">
    <property type="entry name" value="cbb3_Oxidase_CcoQ"/>
    <property type="match status" value="1"/>
</dbReference>
<dbReference type="Pfam" id="PF05545">
    <property type="entry name" value="FixQ"/>
    <property type="match status" value="1"/>
</dbReference>
<evidence type="ECO:0000256" key="1">
    <source>
        <dbReference type="SAM" id="MobiDB-lite"/>
    </source>
</evidence>
<evidence type="ECO:0000256" key="2">
    <source>
        <dbReference type="SAM" id="Phobius"/>
    </source>
</evidence>